<feature type="region of interest" description="Disordered" evidence="1">
    <location>
        <begin position="214"/>
        <end position="252"/>
    </location>
</feature>
<dbReference type="HOGENOM" id="CLU_1005408_0_0_1"/>
<dbReference type="PANTHER" id="PTHR15696">
    <property type="entry name" value="SMG-7 SUPPRESSOR WITH MORPHOLOGICAL EFFECT ON GENITALIA PROTEIN 7"/>
    <property type="match status" value="1"/>
</dbReference>
<gene>
    <name evidence="3" type="ORF">M407DRAFT_28347</name>
</gene>
<dbReference type="SUPFAM" id="SSF48452">
    <property type="entry name" value="TPR-like"/>
    <property type="match status" value="1"/>
</dbReference>
<proteinExistence type="predicted"/>
<evidence type="ECO:0000313" key="4">
    <source>
        <dbReference type="Proteomes" id="UP000054248"/>
    </source>
</evidence>
<evidence type="ECO:0000259" key="2">
    <source>
        <dbReference type="Pfam" id="PF10374"/>
    </source>
</evidence>
<feature type="domain" description="Telomerase activating protein Est1-like N-terminal" evidence="2">
    <location>
        <begin position="66"/>
        <end position="214"/>
    </location>
</feature>
<dbReference type="InterPro" id="IPR045153">
    <property type="entry name" value="Est1/Ebs1-like"/>
</dbReference>
<name>A0A0C3LL16_9AGAM</name>
<dbReference type="STRING" id="1051891.A0A0C3LL16"/>
<reference evidence="3 4" key="1">
    <citation type="submission" date="2014-04" db="EMBL/GenBank/DDBJ databases">
        <authorList>
            <consortium name="DOE Joint Genome Institute"/>
            <person name="Kuo A."/>
            <person name="Girlanda M."/>
            <person name="Perotto S."/>
            <person name="Kohler A."/>
            <person name="Nagy L.G."/>
            <person name="Floudas D."/>
            <person name="Copeland A."/>
            <person name="Barry K.W."/>
            <person name="Cichocki N."/>
            <person name="Veneault-Fourrey C."/>
            <person name="LaButti K."/>
            <person name="Lindquist E.A."/>
            <person name="Lipzen A."/>
            <person name="Lundell T."/>
            <person name="Morin E."/>
            <person name="Murat C."/>
            <person name="Sun H."/>
            <person name="Tunlid A."/>
            <person name="Henrissat B."/>
            <person name="Grigoriev I.V."/>
            <person name="Hibbett D.S."/>
            <person name="Martin F."/>
            <person name="Nordberg H.P."/>
            <person name="Cantor M.N."/>
            <person name="Hua S.X."/>
        </authorList>
    </citation>
    <scope>NUCLEOTIDE SEQUENCE [LARGE SCALE GENOMIC DNA]</scope>
    <source>
        <strain evidence="3 4">MUT 4182</strain>
    </source>
</reference>
<evidence type="ECO:0000256" key="1">
    <source>
        <dbReference type="SAM" id="MobiDB-lite"/>
    </source>
</evidence>
<dbReference type="PANTHER" id="PTHR15696:SF36">
    <property type="entry name" value="NONSENSE-MEDIATED MRNA DECAY FACTOR"/>
    <property type="match status" value="1"/>
</dbReference>
<reference evidence="4" key="2">
    <citation type="submission" date="2015-01" db="EMBL/GenBank/DDBJ databases">
        <title>Evolutionary Origins and Diversification of the Mycorrhizal Mutualists.</title>
        <authorList>
            <consortium name="DOE Joint Genome Institute"/>
            <consortium name="Mycorrhizal Genomics Consortium"/>
            <person name="Kohler A."/>
            <person name="Kuo A."/>
            <person name="Nagy L.G."/>
            <person name="Floudas D."/>
            <person name="Copeland A."/>
            <person name="Barry K.W."/>
            <person name="Cichocki N."/>
            <person name="Veneault-Fourrey C."/>
            <person name="LaButti K."/>
            <person name="Lindquist E.A."/>
            <person name="Lipzen A."/>
            <person name="Lundell T."/>
            <person name="Morin E."/>
            <person name="Murat C."/>
            <person name="Riley R."/>
            <person name="Ohm R."/>
            <person name="Sun H."/>
            <person name="Tunlid A."/>
            <person name="Henrissat B."/>
            <person name="Grigoriev I.V."/>
            <person name="Hibbett D.S."/>
            <person name="Martin F."/>
        </authorList>
    </citation>
    <scope>NUCLEOTIDE SEQUENCE [LARGE SCALE GENOMIC DNA]</scope>
    <source>
        <strain evidence="4">MUT 4182</strain>
    </source>
</reference>
<feature type="compositionally biased region" description="Basic and acidic residues" evidence="1">
    <location>
        <begin position="226"/>
        <end position="252"/>
    </location>
</feature>
<dbReference type="Proteomes" id="UP000054248">
    <property type="component" value="Unassembled WGS sequence"/>
</dbReference>
<sequence>MSAPAKKDEVSSVLRDIKGLGLDFHKSLKSSVPWDRDVEFQRHNLRRRLVNVFFAYPFAPQAEAEENKLWLDTTYALIQAYRSRLAKQDAEDAKNSRLPQHSVQMRKLQNKFRAFLSAEESFWSGFALRLVRTFGLTEAKPALLALNITSPDPSDPLADVSRSSVPTIDDDPESQNAVEPSTALPPGQRDRKLDAVSKVLVHLGDLARYREQYNEVGGKPKAGQLKHSEDWKPRRGRGGKKESSPIVTRERDFTRASECYQQARLLFPDNGSFSVLR</sequence>
<dbReference type="InterPro" id="IPR011990">
    <property type="entry name" value="TPR-like_helical_dom_sf"/>
</dbReference>
<keyword evidence="4" id="KW-1185">Reference proteome</keyword>
<accession>A0A0C3LL16</accession>
<dbReference type="Gene3D" id="1.25.40.10">
    <property type="entry name" value="Tetratricopeptide repeat domain"/>
    <property type="match status" value="1"/>
</dbReference>
<dbReference type="InterPro" id="IPR019458">
    <property type="entry name" value="Est1-like_N"/>
</dbReference>
<feature type="region of interest" description="Disordered" evidence="1">
    <location>
        <begin position="147"/>
        <end position="191"/>
    </location>
</feature>
<organism evidence="3 4">
    <name type="scientific">Tulasnella calospora MUT 4182</name>
    <dbReference type="NCBI Taxonomy" id="1051891"/>
    <lineage>
        <taxon>Eukaryota</taxon>
        <taxon>Fungi</taxon>
        <taxon>Dikarya</taxon>
        <taxon>Basidiomycota</taxon>
        <taxon>Agaricomycotina</taxon>
        <taxon>Agaricomycetes</taxon>
        <taxon>Cantharellales</taxon>
        <taxon>Tulasnellaceae</taxon>
        <taxon>Tulasnella</taxon>
    </lineage>
</organism>
<dbReference type="EMBL" id="KN823119">
    <property type="protein sequence ID" value="KIO22067.1"/>
    <property type="molecule type" value="Genomic_DNA"/>
</dbReference>
<protein>
    <recommendedName>
        <fullName evidence="2">Telomerase activating protein Est1-like N-terminal domain-containing protein</fullName>
    </recommendedName>
</protein>
<evidence type="ECO:0000313" key="3">
    <source>
        <dbReference type="EMBL" id="KIO22067.1"/>
    </source>
</evidence>
<dbReference type="OrthoDB" id="69928at2759"/>
<dbReference type="AlphaFoldDB" id="A0A0C3LL16"/>
<dbReference type="Pfam" id="PF10374">
    <property type="entry name" value="EST1"/>
    <property type="match status" value="1"/>
</dbReference>